<dbReference type="Gene3D" id="3.80.10.10">
    <property type="entry name" value="Ribonuclease Inhibitor"/>
    <property type="match status" value="1"/>
</dbReference>
<dbReference type="InterPro" id="IPR036047">
    <property type="entry name" value="F-box-like_dom_sf"/>
</dbReference>
<dbReference type="AlphaFoldDB" id="A0A0C3MF96"/>
<reference evidence="3" key="2">
    <citation type="submission" date="2015-01" db="EMBL/GenBank/DDBJ databases">
        <title>Evolutionary Origins and Diversification of the Mycorrhizal Mutualists.</title>
        <authorList>
            <consortium name="DOE Joint Genome Institute"/>
            <consortium name="Mycorrhizal Genomics Consortium"/>
            <person name="Kohler A."/>
            <person name="Kuo A."/>
            <person name="Nagy L.G."/>
            <person name="Floudas D."/>
            <person name="Copeland A."/>
            <person name="Barry K.W."/>
            <person name="Cichocki N."/>
            <person name="Veneault-Fourrey C."/>
            <person name="LaButti K."/>
            <person name="Lindquist E.A."/>
            <person name="Lipzen A."/>
            <person name="Lundell T."/>
            <person name="Morin E."/>
            <person name="Murat C."/>
            <person name="Riley R."/>
            <person name="Ohm R."/>
            <person name="Sun H."/>
            <person name="Tunlid A."/>
            <person name="Henrissat B."/>
            <person name="Grigoriev I.V."/>
            <person name="Hibbett D.S."/>
            <person name="Martin F."/>
        </authorList>
    </citation>
    <scope>NUCLEOTIDE SEQUENCE [LARGE SCALE GENOMIC DNA]</scope>
    <source>
        <strain evidence="3">MUT 4182</strain>
    </source>
</reference>
<reference evidence="2 3" key="1">
    <citation type="submission" date="2014-04" db="EMBL/GenBank/DDBJ databases">
        <authorList>
            <consortium name="DOE Joint Genome Institute"/>
            <person name="Kuo A."/>
            <person name="Girlanda M."/>
            <person name="Perotto S."/>
            <person name="Kohler A."/>
            <person name="Nagy L.G."/>
            <person name="Floudas D."/>
            <person name="Copeland A."/>
            <person name="Barry K.W."/>
            <person name="Cichocki N."/>
            <person name="Veneault-Fourrey C."/>
            <person name="LaButti K."/>
            <person name="Lindquist E.A."/>
            <person name="Lipzen A."/>
            <person name="Lundell T."/>
            <person name="Morin E."/>
            <person name="Murat C."/>
            <person name="Sun H."/>
            <person name="Tunlid A."/>
            <person name="Henrissat B."/>
            <person name="Grigoriev I.V."/>
            <person name="Hibbett D.S."/>
            <person name="Martin F."/>
            <person name="Nordberg H.P."/>
            <person name="Cantor M.N."/>
            <person name="Hua S.X."/>
        </authorList>
    </citation>
    <scope>NUCLEOTIDE SEQUENCE [LARGE SCALE GENOMIC DNA]</scope>
    <source>
        <strain evidence="2 3">MUT 4182</strain>
    </source>
</reference>
<dbReference type="InterPro" id="IPR032675">
    <property type="entry name" value="LRR_dom_sf"/>
</dbReference>
<accession>A0A0C3MF96</accession>
<dbReference type="OrthoDB" id="2447803at2759"/>
<dbReference type="Proteomes" id="UP000054248">
    <property type="component" value="Unassembled WGS sequence"/>
</dbReference>
<feature type="domain" description="F-box" evidence="1">
    <location>
        <begin position="35"/>
        <end position="73"/>
    </location>
</feature>
<protein>
    <recommendedName>
        <fullName evidence="1">F-box domain-containing protein</fullName>
    </recommendedName>
</protein>
<gene>
    <name evidence="2" type="ORF">M407DRAFT_18708</name>
</gene>
<dbReference type="SUPFAM" id="SSF81383">
    <property type="entry name" value="F-box domain"/>
    <property type="match status" value="1"/>
</dbReference>
<keyword evidence="3" id="KW-1185">Reference proteome</keyword>
<organism evidence="2 3">
    <name type="scientific">Tulasnella calospora MUT 4182</name>
    <dbReference type="NCBI Taxonomy" id="1051891"/>
    <lineage>
        <taxon>Eukaryota</taxon>
        <taxon>Fungi</taxon>
        <taxon>Dikarya</taxon>
        <taxon>Basidiomycota</taxon>
        <taxon>Agaricomycotina</taxon>
        <taxon>Agaricomycetes</taxon>
        <taxon>Cantharellales</taxon>
        <taxon>Tulasnellaceae</taxon>
        <taxon>Tulasnella</taxon>
    </lineage>
</organism>
<evidence type="ECO:0000259" key="1">
    <source>
        <dbReference type="Pfam" id="PF12937"/>
    </source>
</evidence>
<dbReference type="SUPFAM" id="SSF52047">
    <property type="entry name" value="RNI-like"/>
    <property type="match status" value="1"/>
</dbReference>
<sequence length="559" mass="61541">MIGKQIPVRIGAGDEGAELAGTWALGPAAQVLFTPELLSLVFSYAGSASLATSARVCKGWSDTALNQLWRDLDSVYPILELVFDISLIKGEHGSLFFKKLTDVLGDADWNRFQSYAKRVRSLDFDETMTYQEDPDTPGLDSNVVAALCLHHPFGAVFLPHLQELKWTTDGSALSMLPFLSGELRHLYIQMSTQTASTANEVFKAITHRTPSLITFMLEAQVQSPSIDASLARWLQTTLNLEEVSLPANYFSSPLIRALGSLPKLKKIEQSLTFFPPSDSPRVLQPLPCGTFPQLFHLAFDATLSDARKFLLASPEVGSRLVHITLHVSGVLDSQNILNFAGHVAQNCPMMTEFGLDLFIQPGSGEHSLSPLTMELLESLYPCTGLKSLEIGHPLPFTFLEDDVKRMARAWPNMVLIDVCNDIDYSLPHAGLTGNSLSILPVFATALPKLEILGLYLNKQEAPPFAGNLNPRYQFQTLSELRVGLSLVPGGPLRQVGFYIASLCKELPSINFQPSNWYTGTPPSDWAETEKAWKEVEDMAGFAMDVKRATLSSLRETATH</sequence>
<dbReference type="Pfam" id="PF12937">
    <property type="entry name" value="F-box-like"/>
    <property type="match status" value="1"/>
</dbReference>
<dbReference type="HOGENOM" id="CLU_021164_5_1_1"/>
<dbReference type="EMBL" id="KN822955">
    <property type="protein sequence ID" value="KIO32397.1"/>
    <property type="molecule type" value="Genomic_DNA"/>
</dbReference>
<name>A0A0C3MF96_9AGAM</name>
<dbReference type="InterPro" id="IPR001810">
    <property type="entry name" value="F-box_dom"/>
</dbReference>
<dbReference type="Gene3D" id="1.20.1280.50">
    <property type="match status" value="1"/>
</dbReference>
<dbReference type="STRING" id="1051891.A0A0C3MF96"/>
<proteinExistence type="predicted"/>
<evidence type="ECO:0000313" key="2">
    <source>
        <dbReference type="EMBL" id="KIO32397.1"/>
    </source>
</evidence>
<evidence type="ECO:0000313" key="3">
    <source>
        <dbReference type="Proteomes" id="UP000054248"/>
    </source>
</evidence>